<dbReference type="Gene3D" id="1.25.40.10">
    <property type="entry name" value="Tetratricopeptide repeat domain"/>
    <property type="match status" value="1"/>
</dbReference>
<dbReference type="InterPro" id="IPR013360">
    <property type="entry name" value="Pilus_4_PilW"/>
</dbReference>
<organism evidence="6 7">
    <name type="scientific">Oryzomicrobium terrae</name>
    <dbReference type="NCBI Taxonomy" id="1735038"/>
    <lineage>
        <taxon>Bacteria</taxon>
        <taxon>Pseudomonadati</taxon>
        <taxon>Pseudomonadota</taxon>
        <taxon>Betaproteobacteria</taxon>
        <taxon>Rhodocyclales</taxon>
        <taxon>Rhodocyclaceae</taxon>
        <taxon>Oryzomicrobium</taxon>
    </lineage>
</organism>
<accession>A0A5C1E8R7</accession>
<dbReference type="InterPro" id="IPR051012">
    <property type="entry name" value="CellSynth/LPSAsmb/PSIAsmb"/>
</dbReference>
<dbReference type="Proteomes" id="UP000323671">
    <property type="component" value="Chromosome"/>
</dbReference>
<dbReference type="Pfam" id="PF13432">
    <property type="entry name" value="TPR_16"/>
    <property type="match status" value="2"/>
</dbReference>
<feature type="repeat" description="TPR" evidence="3">
    <location>
        <begin position="162"/>
        <end position="195"/>
    </location>
</feature>
<keyword evidence="1" id="KW-0677">Repeat</keyword>
<gene>
    <name evidence="6" type="primary">pilF</name>
    <name evidence="6" type="ORF">OTERR_18850</name>
</gene>
<dbReference type="KEGG" id="otr:OTERR_18850"/>
<dbReference type="NCBIfam" id="TIGR02521">
    <property type="entry name" value="type_IV_pilW"/>
    <property type="match status" value="1"/>
</dbReference>
<proteinExistence type="predicted"/>
<reference evidence="6 7" key="1">
    <citation type="submission" date="2017-07" db="EMBL/GenBank/DDBJ databases">
        <title>Complete genome sequence of Oryzomicrobium terrae TPP412.</title>
        <authorList>
            <person name="Chiu L.-W."/>
            <person name="Lo K.-J."/>
            <person name="Tsai Y.-M."/>
            <person name="Lin S.-S."/>
            <person name="Kuo C.-H."/>
            <person name="Liu C.-T."/>
        </authorList>
    </citation>
    <scope>NUCLEOTIDE SEQUENCE [LARGE SCALE GENOMIC DNA]</scope>
    <source>
        <strain evidence="6 7">TPP412</strain>
    </source>
</reference>
<evidence type="ECO:0000256" key="2">
    <source>
        <dbReference type="ARBA" id="ARBA00022803"/>
    </source>
</evidence>
<keyword evidence="2 3" id="KW-0802">TPR repeat</keyword>
<dbReference type="PANTHER" id="PTHR45586">
    <property type="entry name" value="TPR REPEAT-CONTAINING PROTEIN PA4667"/>
    <property type="match status" value="1"/>
</dbReference>
<dbReference type="InterPro" id="IPR019734">
    <property type="entry name" value="TPR_rpt"/>
</dbReference>
<evidence type="ECO:0000256" key="4">
    <source>
        <dbReference type="SAM" id="MobiDB-lite"/>
    </source>
</evidence>
<feature type="repeat" description="TPR" evidence="3">
    <location>
        <begin position="58"/>
        <end position="91"/>
    </location>
</feature>
<feature type="chain" id="PRO_5023026038" evidence="5">
    <location>
        <begin position="28"/>
        <end position="275"/>
    </location>
</feature>
<sequence length="275" mass="30377">MTPFFRFRPIPVATLSLALALTTGLTACSSTPRAPAAQPMAQDASNQPPVKADGPKRAKLHTELASLYYSEGNMAVALDELRQALDADSNYASAYNMKGLVHLYLGETGDAESSFQRALSLAGNDPEINNNYGYFLCQTGRVRQSLQYFLTAIKNPLYPTPERAYLNAGQCAARMGDDALALQYVERSLRLSPNNPTAMFELANLRLKRGEATQARQLLMDMNRLQDPGPQTLWLGVRIERALGDRSAELSYATQLRRRFPDAPETQEMLKGNGR</sequence>
<evidence type="ECO:0000256" key="1">
    <source>
        <dbReference type="ARBA" id="ARBA00022737"/>
    </source>
</evidence>
<name>A0A5C1E8R7_9RHOO</name>
<keyword evidence="5" id="KW-0732">Signal</keyword>
<dbReference type="InterPro" id="IPR011990">
    <property type="entry name" value="TPR-like_helical_dom_sf"/>
</dbReference>
<evidence type="ECO:0000256" key="3">
    <source>
        <dbReference type="PROSITE-ProRule" id="PRU00339"/>
    </source>
</evidence>
<dbReference type="PROSITE" id="PS51257">
    <property type="entry name" value="PROKAR_LIPOPROTEIN"/>
    <property type="match status" value="1"/>
</dbReference>
<evidence type="ECO:0000256" key="5">
    <source>
        <dbReference type="SAM" id="SignalP"/>
    </source>
</evidence>
<feature type="signal peptide" evidence="5">
    <location>
        <begin position="1"/>
        <end position="27"/>
    </location>
</feature>
<evidence type="ECO:0000313" key="6">
    <source>
        <dbReference type="EMBL" id="QEL65361.1"/>
    </source>
</evidence>
<dbReference type="SUPFAM" id="SSF48452">
    <property type="entry name" value="TPR-like"/>
    <property type="match status" value="1"/>
</dbReference>
<dbReference type="AlphaFoldDB" id="A0A5C1E8R7"/>
<dbReference type="PANTHER" id="PTHR45586:SF1">
    <property type="entry name" value="LIPOPOLYSACCHARIDE ASSEMBLY PROTEIN B"/>
    <property type="match status" value="1"/>
</dbReference>
<feature type="region of interest" description="Disordered" evidence="4">
    <location>
        <begin position="31"/>
        <end position="55"/>
    </location>
</feature>
<feature type="repeat" description="TPR" evidence="3">
    <location>
        <begin position="92"/>
        <end position="125"/>
    </location>
</feature>
<keyword evidence="7" id="KW-1185">Reference proteome</keyword>
<protein>
    <submittedName>
        <fullName evidence="6">Type IV fimbrial biogenesis protein</fullName>
    </submittedName>
</protein>
<dbReference type="EMBL" id="CP022579">
    <property type="protein sequence ID" value="QEL65361.1"/>
    <property type="molecule type" value="Genomic_DNA"/>
</dbReference>
<dbReference type="SMART" id="SM00028">
    <property type="entry name" value="TPR"/>
    <property type="match status" value="3"/>
</dbReference>
<evidence type="ECO:0000313" key="7">
    <source>
        <dbReference type="Proteomes" id="UP000323671"/>
    </source>
</evidence>
<dbReference type="PROSITE" id="PS50005">
    <property type="entry name" value="TPR"/>
    <property type="match status" value="3"/>
</dbReference>